<keyword evidence="3 7" id="KW-0997">Cell inner membrane</keyword>
<evidence type="ECO:0000259" key="8">
    <source>
        <dbReference type="Pfam" id="PF06808"/>
    </source>
</evidence>
<gene>
    <name evidence="9" type="primary">dctM_3</name>
    <name evidence="9" type="ORF">RHODGE_RHODGE_00558</name>
</gene>
<accession>A0A327K777</accession>
<keyword evidence="6 7" id="KW-0472">Membrane</keyword>
<sequence length="437" mass="46480">MEWYTYLILFFAGLGVLMMIGLPVAIAFLVVNMTGVYFLWGGFSGFNQLVLSLDSSISTFVLVPVPMFILMGAMMFHSGIASRMIEVIDQWLGFIAGRLAVLAIGAGALLGTLTGVAMGSVAMLGSTLTPEMERRGYAKSMSIGPILASGGLAILIPPSTLAIVLSSLGGFSVAKILIGIIVPGVLLALMTVTYIVIRATLQPHLAPPYAVVRVPLRQRLRDALVYLLPPVSVIVMVIGFIFFGTATPTEAAGIGTFLTFVLAAAYGKLNVGVLRRGIGSATELSVMILVILTGSAAFSQLLSFSGATSAITELAIDLPVHPMVVMILMQLVVMFLGLFIEQTSIVLVTIPIFMPIVKALGWDPVWFGIIMMVNLEMATITPPFGLSLFVMKGIAPKGTTMGDIYKAAVPFILINVLLMGLMMAVPDVVLWLPSFMP</sequence>
<keyword evidence="10" id="KW-1185">Reference proteome</keyword>
<name>A0A327K777_9BRAD</name>
<feature type="transmembrane region" description="Helical" evidence="7">
    <location>
        <begin position="223"/>
        <end position="245"/>
    </location>
</feature>
<feature type="transmembrane region" description="Helical" evidence="7">
    <location>
        <begin position="6"/>
        <end position="39"/>
    </location>
</feature>
<dbReference type="Pfam" id="PF06808">
    <property type="entry name" value="DctM"/>
    <property type="match status" value="1"/>
</dbReference>
<dbReference type="PANTHER" id="PTHR33362:SF5">
    <property type="entry name" value="C4-DICARBOXYLATE TRAP TRANSPORTER LARGE PERMEASE PROTEIN DCTM"/>
    <property type="match status" value="1"/>
</dbReference>
<feature type="transmembrane region" description="Helical" evidence="7">
    <location>
        <begin position="322"/>
        <end position="340"/>
    </location>
</feature>
<keyword evidence="5 7" id="KW-1133">Transmembrane helix</keyword>
<evidence type="ECO:0000256" key="6">
    <source>
        <dbReference type="ARBA" id="ARBA00023136"/>
    </source>
</evidence>
<feature type="transmembrane region" description="Helical" evidence="7">
    <location>
        <begin position="368"/>
        <end position="390"/>
    </location>
</feature>
<dbReference type="Proteomes" id="UP000289200">
    <property type="component" value="Unassembled WGS sequence"/>
</dbReference>
<proteinExistence type="inferred from homology"/>
<protein>
    <recommendedName>
        <fullName evidence="7">TRAP transporter large permease protein</fullName>
    </recommendedName>
</protein>
<evidence type="ECO:0000256" key="2">
    <source>
        <dbReference type="ARBA" id="ARBA00022475"/>
    </source>
</evidence>
<keyword evidence="2" id="KW-1003">Cell membrane</keyword>
<dbReference type="RefSeq" id="WP_111385249.1">
    <property type="nucleotide sequence ID" value="NZ_NPEW01000085.1"/>
</dbReference>
<evidence type="ECO:0000313" key="9">
    <source>
        <dbReference type="EMBL" id="VCU07273.1"/>
    </source>
</evidence>
<dbReference type="InterPro" id="IPR010656">
    <property type="entry name" value="DctM"/>
</dbReference>
<dbReference type="AlphaFoldDB" id="A0A327K777"/>
<comment type="subunit">
    <text evidence="7">The complex comprises the extracytoplasmic solute receptor protein and the two transmembrane proteins.</text>
</comment>
<reference evidence="10" key="1">
    <citation type="submission" date="2018-10" db="EMBL/GenBank/DDBJ databases">
        <authorList>
            <person name="Peiro R."/>
            <person name="Begona"/>
            <person name="Cbmso G."/>
            <person name="Lopez M."/>
            <person name="Gonzalez S."/>
            <person name="Sacristan E."/>
            <person name="Castillo E."/>
        </authorList>
    </citation>
    <scope>NUCLEOTIDE SEQUENCE [LARGE SCALE GENOMIC DNA]</scope>
</reference>
<comment type="similarity">
    <text evidence="7">Belongs to the TRAP transporter large permease family.</text>
</comment>
<dbReference type="GO" id="GO:0022857">
    <property type="term" value="F:transmembrane transporter activity"/>
    <property type="evidence" value="ECO:0007669"/>
    <property type="project" value="UniProtKB-UniRule"/>
</dbReference>
<comment type="caution">
    <text evidence="9">The sequence shown here is derived from an EMBL/GenBank/DDBJ whole genome shotgun (WGS) entry which is preliminary data.</text>
</comment>
<feature type="transmembrane region" description="Helical" evidence="7">
    <location>
        <begin position="345"/>
        <end position="362"/>
    </location>
</feature>
<evidence type="ECO:0000256" key="5">
    <source>
        <dbReference type="ARBA" id="ARBA00022989"/>
    </source>
</evidence>
<comment type="subcellular location">
    <subcellularLocation>
        <location evidence="1 7">Cell inner membrane</location>
        <topology evidence="1 7">Multi-pass membrane protein</topology>
    </subcellularLocation>
</comment>
<dbReference type="PIRSF" id="PIRSF006066">
    <property type="entry name" value="HI0050"/>
    <property type="match status" value="1"/>
</dbReference>
<feature type="transmembrane region" description="Helical" evidence="7">
    <location>
        <begin position="251"/>
        <end position="269"/>
    </location>
</feature>
<evidence type="ECO:0000313" key="10">
    <source>
        <dbReference type="Proteomes" id="UP000289200"/>
    </source>
</evidence>
<dbReference type="GO" id="GO:0005886">
    <property type="term" value="C:plasma membrane"/>
    <property type="evidence" value="ECO:0007669"/>
    <property type="project" value="UniProtKB-SubCell"/>
</dbReference>
<feature type="transmembrane region" description="Helical" evidence="7">
    <location>
        <begin position="146"/>
        <end position="170"/>
    </location>
</feature>
<evidence type="ECO:0000256" key="1">
    <source>
        <dbReference type="ARBA" id="ARBA00004429"/>
    </source>
</evidence>
<feature type="transmembrane region" description="Helical" evidence="7">
    <location>
        <begin position="411"/>
        <end position="432"/>
    </location>
</feature>
<feature type="domain" description="TRAP C4-dicarboxylate transport system permease DctM subunit" evidence="8">
    <location>
        <begin position="12"/>
        <end position="427"/>
    </location>
</feature>
<feature type="transmembrane region" description="Helical" evidence="7">
    <location>
        <begin position="281"/>
        <end position="302"/>
    </location>
</feature>
<dbReference type="PANTHER" id="PTHR33362">
    <property type="entry name" value="SIALIC ACID TRAP TRANSPORTER PERMEASE PROTEIN SIAT-RELATED"/>
    <property type="match status" value="1"/>
</dbReference>
<comment type="function">
    <text evidence="7">Part of the tripartite ATP-independent periplasmic (TRAP) transport system.</text>
</comment>
<dbReference type="InterPro" id="IPR004681">
    <property type="entry name" value="TRAP_DctM"/>
</dbReference>
<feature type="transmembrane region" description="Helical" evidence="7">
    <location>
        <begin position="60"/>
        <end position="80"/>
    </location>
</feature>
<keyword evidence="4 7" id="KW-0812">Transmembrane</keyword>
<evidence type="ECO:0000256" key="7">
    <source>
        <dbReference type="RuleBase" id="RU369079"/>
    </source>
</evidence>
<keyword evidence="7" id="KW-0813">Transport</keyword>
<dbReference type="OrthoDB" id="7339120at2"/>
<evidence type="ECO:0000256" key="3">
    <source>
        <dbReference type="ARBA" id="ARBA00022519"/>
    </source>
</evidence>
<organism evidence="9 10">
    <name type="scientific">Rhodoplanes serenus</name>
    <dbReference type="NCBI Taxonomy" id="200615"/>
    <lineage>
        <taxon>Bacteria</taxon>
        <taxon>Pseudomonadati</taxon>
        <taxon>Pseudomonadota</taxon>
        <taxon>Alphaproteobacteria</taxon>
        <taxon>Hyphomicrobiales</taxon>
        <taxon>Nitrobacteraceae</taxon>
        <taxon>Rhodoplanes</taxon>
    </lineage>
</organism>
<feature type="transmembrane region" description="Helical" evidence="7">
    <location>
        <begin position="176"/>
        <end position="197"/>
    </location>
</feature>
<dbReference type="EMBL" id="UWOC01000033">
    <property type="protein sequence ID" value="VCU07273.1"/>
    <property type="molecule type" value="Genomic_DNA"/>
</dbReference>
<dbReference type="NCBIfam" id="TIGR00786">
    <property type="entry name" value="dctM"/>
    <property type="match status" value="1"/>
</dbReference>
<feature type="transmembrane region" description="Helical" evidence="7">
    <location>
        <begin position="100"/>
        <end position="125"/>
    </location>
</feature>
<evidence type="ECO:0000256" key="4">
    <source>
        <dbReference type="ARBA" id="ARBA00022692"/>
    </source>
</evidence>